<comment type="subcellular location">
    <subcellularLocation>
        <location evidence="2">Golgi apparatus membrane</location>
        <topology evidence="2">Single-pass type II membrane protein</topology>
    </subcellularLocation>
</comment>
<evidence type="ECO:0000256" key="16">
    <source>
        <dbReference type="ARBA" id="ARBA00049421"/>
    </source>
</evidence>
<protein>
    <recommendedName>
        <fullName evidence="14">alpha-1,3-mannosyl-glycoprotein 2-beta-N-acetylglucosaminyltransferase</fullName>
        <ecNumber evidence="14">2.4.1.101</ecNumber>
    </recommendedName>
    <alternativeName>
        <fullName evidence="15">N-glycosyl-oligosaccharide-glycoprotein N-acetylglucosaminyltransferase I</fullName>
    </alternativeName>
</protein>
<dbReference type="GO" id="GO:0003827">
    <property type="term" value="F:alpha-1,3-mannosylglycoprotein 2-beta-N-acetylglucosaminyltransferase activity"/>
    <property type="evidence" value="ECO:0007669"/>
    <property type="project" value="UniProtKB-EC"/>
</dbReference>
<evidence type="ECO:0000256" key="12">
    <source>
        <dbReference type="ARBA" id="ARBA00023136"/>
    </source>
</evidence>
<dbReference type="UniPathway" id="UPA00378"/>
<comment type="caution">
    <text evidence="17">The sequence shown here is derived from an EMBL/GenBank/DDBJ whole genome shotgun (WGS) entry which is preliminary data.</text>
</comment>
<evidence type="ECO:0000256" key="4">
    <source>
        <dbReference type="ARBA" id="ARBA00006492"/>
    </source>
</evidence>
<name>A0A196SDW3_BLAHN</name>
<keyword evidence="5" id="KW-0328">Glycosyltransferase</keyword>
<dbReference type="Proteomes" id="UP000078348">
    <property type="component" value="Unassembled WGS sequence"/>
</dbReference>
<evidence type="ECO:0000256" key="5">
    <source>
        <dbReference type="ARBA" id="ARBA00022676"/>
    </source>
</evidence>
<evidence type="ECO:0000256" key="10">
    <source>
        <dbReference type="ARBA" id="ARBA00022989"/>
    </source>
</evidence>
<keyword evidence="12" id="KW-0472">Membrane</keyword>
<dbReference type="Gene3D" id="3.90.550.10">
    <property type="entry name" value="Spore Coat Polysaccharide Biosynthesis Protein SpsA, Chain A"/>
    <property type="match status" value="1"/>
</dbReference>
<comment type="pathway">
    <text evidence="3">Protein modification; protein glycosylation.</text>
</comment>
<keyword evidence="11" id="KW-0333">Golgi apparatus</keyword>
<evidence type="ECO:0000256" key="11">
    <source>
        <dbReference type="ARBA" id="ARBA00023034"/>
    </source>
</evidence>
<dbReference type="InterPro" id="IPR004139">
    <property type="entry name" value="Glyco_trans_13"/>
</dbReference>
<evidence type="ECO:0000256" key="2">
    <source>
        <dbReference type="ARBA" id="ARBA00004323"/>
    </source>
</evidence>
<dbReference type="PANTHER" id="PTHR10468">
    <property type="entry name" value="PROTEIN O-LINKED-MANNOSE BETA-1,2-N-ACETYLGLUCOSAMINYLTRANSFERASE 1/ALPHA-1,3-MANNOSYL-GLYCOPROTEIN 2-BETA-N-ACETYLGLUCOSAMINYLTRANSFERASE"/>
    <property type="match status" value="1"/>
</dbReference>
<dbReference type="InterPro" id="IPR029044">
    <property type="entry name" value="Nucleotide-diphossugar_trans"/>
</dbReference>
<comment type="similarity">
    <text evidence="4">Belongs to the glycosyltransferase 13 family.</text>
</comment>
<dbReference type="InterPro" id="IPR052261">
    <property type="entry name" value="Glycosyltransferase_13"/>
</dbReference>
<gene>
    <name evidence="17" type="ORF">AV274_3814</name>
</gene>
<evidence type="ECO:0000256" key="8">
    <source>
        <dbReference type="ARBA" id="ARBA00022723"/>
    </source>
</evidence>
<dbReference type="GO" id="GO:0046872">
    <property type="term" value="F:metal ion binding"/>
    <property type="evidence" value="ECO:0007669"/>
    <property type="project" value="UniProtKB-KW"/>
</dbReference>
<keyword evidence="7" id="KW-0812">Transmembrane</keyword>
<evidence type="ECO:0000256" key="9">
    <source>
        <dbReference type="ARBA" id="ARBA00022968"/>
    </source>
</evidence>
<dbReference type="SUPFAM" id="SSF53448">
    <property type="entry name" value="Nucleotide-diphospho-sugar transferases"/>
    <property type="match status" value="1"/>
</dbReference>
<keyword evidence="9" id="KW-0735">Signal-anchor</keyword>
<keyword evidence="18" id="KW-1185">Reference proteome</keyword>
<dbReference type="PANTHER" id="PTHR10468:SF0">
    <property type="entry name" value="ALPHA-1,3-MANNOSYL-GLYCOPROTEIN 2-BETA-N-ACETYLGLUCOSAMINYLTRANSFERASE"/>
    <property type="match status" value="1"/>
</dbReference>
<dbReference type="EC" id="2.4.1.101" evidence="14"/>
<dbReference type="Pfam" id="PF03071">
    <property type="entry name" value="GNT-I"/>
    <property type="match status" value="1"/>
</dbReference>
<dbReference type="OrthoDB" id="440755at2759"/>
<sequence length="475" mass="53348">MDSVANYSVYVSLGCPESITREDALSLFQRDSIAIPVTVLQFQDPQAHAQNPLRFLRIQQHYAFILSELFEHRHHSHVIILEDDLQLSPSLLDFFQQTASLFEEDPSIACVSAFNDNALGETPDRLRLHRASSFPNLGLLFSARTYFLLWANQPLHVTTNGWDHWLRIRVRSLGMDCVFPSLPRVRHLESANSTTAHGVLGKKLAKYPMDEDGPVDLGDVRYVVKEAYERSIVEMVTEEVVEVTKNWDEELEGASLEYSAGKNVLVMLEKDDLRRTRIMNNRVIVVPFVREQYPRVAKQLRLFASPRGFFNGVLSIPVSSNEVLLVDRRRAAALLPAQLAVAPNPTGVLVKAEKGIPCSAACASYQRGYGCNDVQMEFVNDCNKMKEAFPCERGCWNEVGNDIPAYVESGEQYGGMCLVSTDSFPLCDSANKGTQRLCMCVREDSIVDYGIKTPVVKVPKKKGNSTEKLRVVSRK</sequence>
<accession>A0A196SDW3</accession>
<evidence type="ECO:0000256" key="3">
    <source>
        <dbReference type="ARBA" id="ARBA00004922"/>
    </source>
</evidence>
<organism evidence="17 18">
    <name type="scientific">Blastocystis sp. subtype 1 (strain ATCC 50177 / NandII)</name>
    <dbReference type="NCBI Taxonomy" id="478820"/>
    <lineage>
        <taxon>Eukaryota</taxon>
        <taxon>Sar</taxon>
        <taxon>Stramenopiles</taxon>
        <taxon>Bigyra</taxon>
        <taxon>Opalozoa</taxon>
        <taxon>Opalinata</taxon>
        <taxon>Blastocystidae</taxon>
        <taxon>Blastocystis</taxon>
    </lineage>
</organism>
<evidence type="ECO:0000313" key="17">
    <source>
        <dbReference type="EMBL" id="OAO14511.1"/>
    </source>
</evidence>
<dbReference type="GO" id="GO:0000139">
    <property type="term" value="C:Golgi membrane"/>
    <property type="evidence" value="ECO:0007669"/>
    <property type="project" value="UniProtKB-SubCell"/>
</dbReference>
<reference evidence="17 18" key="1">
    <citation type="submission" date="2016-05" db="EMBL/GenBank/DDBJ databases">
        <title>Nuclear genome of Blastocystis sp. subtype 1 NandII.</title>
        <authorList>
            <person name="Gentekaki E."/>
            <person name="Curtis B."/>
            <person name="Stairs C."/>
            <person name="Eme L."/>
            <person name="Herman E."/>
            <person name="Klimes V."/>
            <person name="Arias M.C."/>
            <person name="Elias M."/>
            <person name="Hilliou F."/>
            <person name="Klute M."/>
            <person name="Malik S.-B."/>
            <person name="Pightling A."/>
            <person name="Rachubinski R."/>
            <person name="Salas D."/>
            <person name="Schlacht A."/>
            <person name="Suga H."/>
            <person name="Archibald J."/>
            <person name="Ball S.G."/>
            <person name="Clark G."/>
            <person name="Dacks J."/>
            <person name="Van Der Giezen M."/>
            <person name="Tsaousis A."/>
            <person name="Roger A."/>
        </authorList>
    </citation>
    <scope>NUCLEOTIDE SEQUENCE [LARGE SCALE GENOMIC DNA]</scope>
    <source>
        <strain evidence="18">ATCC 50177 / NandII</strain>
    </source>
</reference>
<keyword evidence="6 17" id="KW-0808">Transferase</keyword>
<dbReference type="EMBL" id="LXWW01000238">
    <property type="protein sequence ID" value="OAO14511.1"/>
    <property type="molecule type" value="Genomic_DNA"/>
</dbReference>
<evidence type="ECO:0000256" key="14">
    <source>
        <dbReference type="ARBA" id="ARBA00038949"/>
    </source>
</evidence>
<dbReference type="STRING" id="478820.A0A196SDW3"/>
<evidence type="ECO:0000313" key="18">
    <source>
        <dbReference type="Proteomes" id="UP000078348"/>
    </source>
</evidence>
<evidence type="ECO:0000256" key="15">
    <source>
        <dbReference type="ARBA" id="ARBA00041712"/>
    </source>
</evidence>
<comment type="catalytic activity">
    <reaction evidence="16">
        <text>N(4)-(alpha-D-Man-(1-&gt;3)-[alpha-D-Man-(1-&gt;3)-[alpha-D-Man-(1-&gt;6)]-alpha-D-Man-(1-&gt;6)]-beta-D-Man-(1-&gt;4)-beta-D-GlcNAc-(1-&gt;4)-beta-D-GlcNAc)-L-asparaginyl-[protein] (N-glucan mannose isomer 5A1,2) + UDP-N-acetyl-alpha-D-glucosamine = N(4)-{beta-D-GlcNAc-(1-&gt;2)-alpha-D-Man-(1-&gt;3)-[alpha-D-Man-(1-&gt;3)-[alpha-D-Man-(1-&gt;6)]-alpha-D-Man-(1-&gt;6)]-beta-D-Man-(1-&gt;4)-beta-D-GlcNAc-(1-&gt;4)-beta-D-GlcNAc}-L-asparaginyl-[protein] + UDP + H(+)</text>
        <dbReference type="Rhea" id="RHEA:11456"/>
        <dbReference type="Rhea" id="RHEA-COMP:14367"/>
        <dbReference type="Rhea" id="RHEA-COMP:14368"/>
        <dbReference type="ChEBI" id="CHEBI:15378"/>
        <dbReference type="ChEBI" id="CHEBI:57705"/>
        <dbReference type="ChEBI" id="CHEBI:58223"/>
        <dbReference type="ChEBI" id="CHEBI:59087"/>
        <dbReference type="ChEBI" id="CHEBI:60625"/>
        <dbReference type="EC" id="2.4.1.101"/>
    </reaction>
</comment>
<evidence type="ECO:0000256" key="13">
    <source>
        <dbReference type="ARBA" id="ARBA00023211"/>
    </source>
</evidence>
<keyword evidence="10" id="KW-1133">Transmembrane helix</keyword>
<evidence type="ECO:0000256" key="1">
    <source>
        <dbReference type="ARBA" id="ARBA00001936"/>
    </source>
</evidence>
<proteinExistence type="inferred from homology"/>
<dbReference type="GO" id="GO:0008483">
    <property type="term" value="F:transaminase activity"/>
    <property type="evidence" value="ECO:0007669"/>
    <property type="project" value="UniProtKB-KW"/>
</dbReference>
<keyword evidence="17" id="KW-0032">Aminotransferase</keyword>
<evidence type="ECO:0000256" key="6">
    <source>
        <dbReference type="ARBA" id="ARBA00022679"/>
    </source>
</evidence>
<keyword evidence="8" id="KW-0479">Metal-binding</keyword>
<dbReference type="AlphaFoldDB" id="A0A196SDW3"/>
<evidence type="ECO:0000256" key="7">
    <source>
        <dbReference type="ARBA" id="ARBA00022692"/>
    </source>
</evidence>
<keyword evidence="13" id="KW-0464">Manganese</keyword>
<comment type="cofactor">
    <cofactor evidence="1">
        <name>Mn(2+)</name>
        <dbReference type="ChEBI" id="CHEBI:29035"/>
    </cofactor>
</comment>